<dbReference type="PROSITE" id="PS50113">
    <property type="entry name" value="PAC"/>
    <property type="match status" value="1"/>
</dbReference>
<dbReference type="PROSITE" id="PS50887">
    <property type="entry name" value="GGDEF"/>
    <property type="match status" value="1"/>
</dbReference>
<comment type="catalytic activity">
    <reaction evidence="2">
        <text>2 GTP = 3',3'-c-di-GMP + 2 diphosphate</text>
        <dbReference type="Rhea" id="RHEA:24898"/>
        <dbReference type="ChEBI" id="CHEBI:33019"/>
        <dbReference type="ChEBI" id="CHEBI:37565"/>
        <dbReference type="ChEBI" id="CHEBI:58805"/>
        <dbReference type="EC" id="2.7.7.65"/>
    </reaction>
</comment>
<sequence>MTDIAKKLATDSAVYKTLLESTRAIPWKIDWKSMTFAYIGPQIEGLLGWTPESWVSAQDWAERMHPEDREWVVNFCVSQSKAGTDHEADYRALTKDGNYVWIRDVVHVVRDQDGEVEALIGFMFDISERKKTEAKLIDLQKELEALSFKDGLTGVANRRMFDSIMAAEWANAKLNHQPLSVILLDIDYFKQYNDHYGHIQGDDCLKRVANILSSATRQSRDFFARFGGEEFILVLPETDELNAINIAERCRTLICKERIPHEKSEVIPMVTVSLGVGTIIPTDKDDPIRFIEEVDKRLYQAKQRGRNCIANGN</sequence>
<feature type="domain" description="PAC" evidence="4">
    <location>
        <begin position="86"/>
        <end position="138"/>
    </location>
</feature>
<feature type="domain" description="PAS" evidence="3">
    <location>
        <begin position="11"/>
        <end position="70"/>
    </location>
</feature>
<dbReference type="PANTHER" id="PTHR45138:SF9">
    <property type="entry name" value="DIGUANYLATE CYCLASE DGCM-RELATED"/>
    <property type="match status" value="1"/>
</dbReference>
<dbReference type="Gene3D" id="3.30.70.270">
    <property type="match status" value="1"/>
</dbReference>
<dbReference type="NCBIfam" id="TIGR00229">
    <property type="entry name" value="sensory_box"/>
    <property type="match status" value="1"/>
</dbReference>
<evidence type="ECO:0000259" key="3">
    <source>
        <dbReference type="PROSITE" id="PS50112"/>
    </source>
</evidence>
<name>A0A4R6GJ66_9BURK</name>
<evidence type="ECO:0000256" key="2">
    <source>
        <dbReference type="ARBA" id="ARBA00034247"/>
    </source>
</evidence>
<dbReference type="OrthoDB" id="9813903at2"/>
<dbReference type="InterPro" id="IPR013655">
    <property type="entry name" value="PAS_fold_3"/>
</dbReference>
<dbReference type="AlphaFoldDB" id="A0A4R6GJ66"/>
<dbReference type="Pfam" id="PF08447">
    <property type="entry name" value="PAS_3"/>
    <property type="match status" value="1"/>
</dbReference>
<evidence type="ECO:0000259" key="5">
    <source>
        <dbReference type="PROSITE" id="PS50887"/>
    </source>
</evidence>
<dbReference type="InterPro" id="IPR050469">
    <property type="entry name" value="Diguanylate_Cyclase"/>
</dbReference>
<dbReference type="GO" id="GO:0052621">
    <property type="term" value="F:diguanylate cyclase activity"/>
    <property type="evidence" value="ECO:0007669"/>
    <property type="project" value="UniProtKB-EC"/>
</dbReference>
<proteinExistence type="predicted"/>
<dbReference type="EC" id="2.7.7.65" evidence="1"/>
<dbReference type="InterPro" id="IPR035965">
    <property type="entry name" value="PAS-like_dom_sf"/>
</dbReference>
<dbReference type="CDD" id="cd00130">
    <property type="entry name" value="PAS"/>
    <property type="match status" value="1"/>
</dbReference>
<evidence type="ECO:0000256" key="1">
    <source>
        <dbReference type="ARBA" id="ARBA00012528"/>
    </source>
</evidence>
<dbReference type="PANTHER" id="PTHR45138">
    <property type="entry name" value="REGULATORY COMPONENTS OF SENSORY TRANSDUCTION SYSTEM"/>
    <property type="match status" value="1"/>
</dbReference>
<dbReference type="RefSeq" id="WP_112990958.1">
    <property type="nucleotide sequence ID" value="NZ_PTLZ01000001.1"/>
</dbReference>
<evidence type="ECO:0000259" key="4">
    <source>
        <dbReference type="PROSITE" id="PS50113"/>
    </source>
</evidence>
<dbReference type="FunFam" id="3.30.70.270:FF:000001">
    <property type="entry name" value="Diguanylate cyclase domain protein"/>
    <property type="match status" value="1"/>
</dbReference>
<evidence type="ECO:0000313" key="7">
    <source>
        <dbReference type="Proteomes" id="UP000294737"/>
    </source>
</evidence>
<dbReference type="PROSITE" id="PS50112">
    <property type="entry name" value="PAS"/>
    <property type="match status" value="1"/>
</dbReference>
<protein>
    <recommendedName>
        <fullName evidence="1">diguanylate cyclase</fullName>
        <ecNumber evidence="1">2.7.7.65</ecNumber>
    </recommendedName>
</protein>
<reference evidence="6 7" key="1">
    <citation type="submission" date="2019-03" db="EMBL/GenBank/DDBJ databases">
        <title>Genomic Encyclopedia of Type Strains, Phase IV (KMG-IV): sequencing the most valuable type-strain genomes for metagenomic binning, comparative biology and taxonomic classification.</title>
        <authorList>
            <person name="Goeker M."/>
        </authorList>
    </citation>
    <scope>NUCLEOTIDE SEQUENCE [LARGE SCALE GENOMIC DNA]</scope>
    <source>
        <strain evidence="6 7">DSM 18555</strain>
    </source>
</reference>
<dbReference type="Proteomes" id="UP000294737">
    <property type="component" value="Unassembled WGS sequence"/>
</dbReference>
<dbReference type="Gene3D" id="3.30.450.20">
    <property type="entry name" value="PAS domain"/>
    <property type="match status" value="1"/>
</dbReference>
<comment type="caution">
    <text evidence="6">The sequence shown here is derived from an EMBL/GenBank/DDBJ whole genome shotgun (WGS) entry which is preliminary data.</text>
</comment>
<dbReference type="CDD" id="cd01949">
    <property type="entry name" value="GGDEF"/>
    <property type="match status" value="1"/>
</dbReference>
<dbReference type="InterPro" id="IPR029787">
    <property type="entry name" value="Nucleotide_cyclase"/>
</dbReference>
<dbReference type="InterPro" id="IPR000160">
    <property type="entry name" value="GGDEF_dom"/>
</dbReference>
<dbReference type="SUPFAM" id="SSF55073">
    <property type="entry name" value="Nucleotide cyclase"/>
    <property type="match status" value="1"/>
</dbReference>
<dbReference type="SMART" id="SM00267">
    <property type="entry name" value="GGDEF"/>
    <property type="match status" value="1"/>
</dbReference>
<dbReference type="EMBL" id="SNWF01000004">
    <property type="protein sequence ID" value="TDN94334.1"/>
    <property type="molecule type" value="Genomic_DNA"/>
</dbReference>
<dbReference type="GO" id="GO:1902201">
    <property type="term" value="P:negative regulation of bacterial-type flagellum-dependent cell motility"/>
    <property type="evidence" value="ECO:0007669"/>
    <property type="project" value="TreeGrafter"/>
</dbReference>
<dbReference type="SUPFAM" id="SSF55785">
    <property type="entry name" value="PYP-like sensor domain (PAS domain)"/>
    <property type="match status" value="1"/>
</dbReference>
<dbReference type="InterPro" id="IPR000700">
    <property type="entry name" value="PAS-assoc_C"/>
</dbReference>
<dbReference type="Pfam" id="PF00990">
    <property type="entry name" value="GGDEF"/>
    <property type="match status" value="1"/>
</dbReference>
<accession>A0A4R6GJ66</accession>
<dbReference type="InterPro" id="IPR043128">
    <property type="entry name" value="Rev_trsase/Diguanyl_cyclase"/>
</dbReference>
<dbReference type="GO" id="GO:0005886">
    <property type="term" value="C:plasma membrane"/>
    <property type="evidence" value="ECO:0007669"/>
    <property type="project" value="TreeGrafter"/>
</dbReference>
<gene>
    <name evidence="6" type="ORF">EV677_0877</name>
</gene>
<dbReference type="InterPro" id="IPR000014">
    <property type="entry name" value="PAS"/>
</dbReference>
<dbReference type="NCBIfam" id="TIGR00254">
    <property type="entry name" value="GGDEF"/>
    <property type="match status" value="1"/>
</dbReference>
<organism evidence="6 7">
    <name type="scientific">Herminiimonas fonticola</name>
    <dbReference type="NCBI Taxonomy" id="303380"/>
    <lineage>
        <taxon>Bacteria</taxon>
        <taxon>Pseudomonadati</taxon>
        <taxon>Pseudomonadota</taxon>
        <taxon>Betaproteobacteria</taxon>
        <taxon>Burkholderiales</taxon>
        <taxon>Oxalobacteraceae</taxon>
        <taxon>Herminiimonas</taxon>
    </lineage>
</organism>
<dbReference type="GO" id="GO:0043709">
    <property type="term" value="P:cell adhesion involved in single-species biofilm formation"/>
    <property type="evidence" value="ECO:0007669"/>
    <property type="project" value="TreeGrafter"/>
</dbReference>
<feature type="domain" description="GGDEF" evidence="5">
    <location>
        <begin position="177"/>
        <end position="313"/>
    </location>
</feature>
<evidence type="ECO:0000313" key="6">
    <source>
        <dbReference type="EMBL" id="TDN94334.1"/>
    </source>
</evidence>
<dbReference type="InterPro" id="IPR001610">
    <property type="entry name" value="PAC"/>
</dbReference>
<dbReference type="SMART" id="SM00086">
    <property type="entry name" value="PAC"/>
    <property type="match status" value="1"/>
</dbReference>
<keyword evidence="7" id="KW-1185">Reference proteome</keyword>